<gene>
    <name evidence="2" type="ORF">g.3912</name>
</gene>
<accession>A0A1B6FD06</accession>
<evidence type="ECO:0000256" key="1">
    <source>
        <dbReference type="SAM" id="MobiDB-lite"/>
    </source>
</evidence>
<organism evidence="2">
    <name type="scientific">Cuerna arida</name>
    <dbReference type="NCBI Taxonomy" id="1464854"/>
    <lineage>
        <taxon>Eukaryota</taxon>
        <taxon>Metazoa</taxon>
        <taxon>Ecdysozoa</taxon>
        <taxon>Arthropoda</taxon>
        <taxon>Hexapoda</taxon>
        <taxon>Insecta</taxon>
        <taxon>Pterygota</taxon>
        <taxon>Neoptera</taxon>
        <taxon>Paraneoptera</taxon>
        <taxon>Hemiptera</taxon>
        <taxon>Auchenorrhyncha</taxon>
        <taxon>Membracoidea</taxon>
        <taxon>Cicadellidae</taxon>
        <taxon>Cicadellinae</taxon>
        <taxon>Proconiini</taxon>
        <taxon>Cuerna</taxon>
    </lineage>
</organism>
<feature type="region of interest" description="Disordered" evidence="1">
    <location>
        <begin position="84"/>
        <end position="170"/>
    </location>
</feature>
<name>A0A1B6FD06_9HEMI</name>
<feature type="compositionally biased region" description="Basic residues" evidence="1">
    <location>
        <begin position="103"/>
        <end position="120"/>
    </location>
</feature>
<protein>
    <submittedName>
        <fullName evidence="2">Uncharacterized protein</fullName>
    </submittedName>
</protein>
<feature type="region of interest" description="Disordered" evidence="1">
    <location>
        <begin position="253"/>
        <end position="282"/>
    </location>
</feature>
<evidence type="ECO:0000313" key="2">
    <source>
        <dbReference type="EMBL" id="JAS48099.1"/>
    </source>
</evidence>
<feature type="compositionally biased region" description="Low complexity" evidence="1">
    <location>
        <begin position="257"/>
        <end position="270"/>
    </location>
</feature>
<feature type="compositionally biased region" description="Low complexity" evidence="1">
    <location>
        <begin position="93"/>
        <end position="102"/>
    </location>
</feature>
<sequence>NSNIQNLNKGNQYNDHTLKNHQISNHNEKLQEDEHFKSSFNSPFKESDESELLTSLQESSKALKNKYDNRRSRSLSSEKLYYKKKNSVRSRRNSVSPRNYISPKRRRISISPRRRIRSSRSPKMSDTRLTSSHTQPLKKSSKTNLSRRSDKVHESSSGSSRNKIKDNMMDKIMPLNPEDEFDKEKCTWTRTSPADLYYKAQQYNAEVVHGTEVLSALCDEFEDHLLKRAETIRAGLPKYEPLPRKKRISIKKHDCHSCNNNSSSSSSSSDSESDQDDCTKEE</sequence>
<dbReference type="EMBL" id="GECZ01021670">
    <property type="protein sequence ID" value="JAS48099.1"/>
    <property type="molecule type" value="Transcribed_RNA"/>
</dbReference>
<feature type="non-terminal residue" evidence="2">
    <location>
        <position position="1"/>
    </location>
</feature>
<dbReference type="AlphaFoldDB" id="A0A1B6FD06"/>
<feature type="compositionally biased region" description="Polar residues" evidence="1">
    <location>
        <begin position="127"/>
        <end position="146"/>
    </location>
</feature>
<reference evidence="2" key="1">
    <citation type="submission" date="2015-11" db="EMBL/GenBank/DDBJ databases">
        <title>De novo transcriptome assembly of four potential Pierce s Disease insect vectors from Arizona vineyards.</title>
        <authorList>
            <person name="Tassone E.E."/>
        </authorList>
    </citation>
    <scope>NUCLEOTIDE SEQUENCE</scope>
</reference>
<feature type="non-terminal residue" evidence="2">
    <location>
        <position position="282"/>
    </location>
</feature>
<proteinExistence type="predicted"/>